<dbReference type="InterPro" id="IPR027417">
    <property type="entry name" value="P-loop_NTPase"/>
</dbReference>
<evidence type="ECO:0000313" key="1">
    <source>
        <dbReference type="EMBL" id="PIR85927.1"/>
    </source>
</evidence>
<dbReference type="Pfam" id="PF13671">
    <property type="entry name" value="AAA_33"/>
    <property type="match status" value="1"/>
</dbReference>
<dbReference type="AlphaFoldDB" id="A0A2H0UHP6"/>
<dbReference type="PANTHER" id="PTHR41930">
    <property type="entry name" value="UPF0200 PROTEIN MJ1399"/>
    <property type="match status" value="1"/>
</dbReference>
<accession>A0A2H0UHP6</accession>
<protein>
    <submittedName>
        <fullName evidence="1">Uncharacterized protein</fullName>
    </submittedName>
</protein>
<dbReference type="PANTHER" id="PTHR41930:SF1">
    <property type="entry name" value="DEPHOSPHO-COA KINASE"/>
    <property type="match status" value="1"/>
</dbReference>
<gene>
    <name evidence="1" type="ORF">COU14_01710</name>
</gene>
<proteinExistence type="predicted"/>
<evidence type="ECO:0000313" key="2">
    <source>
        <dbReference type="Proteomes" id="UP000229612"/>
    </source>
</evidence>
<sequence length="190" mass="21472">MIIGIAGPTASGKTTVARMIEEECGAVRMRYSSILSEMALERGLDGDDKATLQGLFLTERETRGEEFLTKEMEERVSRLKNDFIVIEGNRRLVDIDTLRQVASTHKTSLVLLFIDASRETRFVRYNERLITQGEEPISFEAFTALESNDAEDEIDDLKTIFEKEGLIINTDDQNAEAVFEEVKALIESTK</sequence>
<organism evidence="1 2">
    <name type="scientific">Candidatus Kaiserbacteria bacterium CG10_big_fil_rev_8_21_14_0_10_44_10</name>
    <dbReference type="NCBI Taxonomy" id="1974606"/>
    <lineage>
        <taxon>Bacteria</taxon>
        <taxon>Candidatus Kaiseribacteriota</taxon>
    </lineage>
</organism>
<dbReference type="EMBL" id="PFBG01000018">
    <property type="protein sequence ID" value="PIR85927.1"/>
    <property type="molecule type" value="Genomic_DNA"/>
</dbReference>
<dbReference type="SUPFAM" id="SSF52540">
    <property type="entry name" value="P-loop containing nucleoside triphosphate hydrolases"/>
    <property type="match status" value="1"/>
</dbReference>
<comment type="caution">
    <text evidence="1">The sequence shown here is derived from an EMBL/GenBank/DDBJ whole genome shotgun (WGS) entry which is preliminary data.</text>
</comment>
<name>A0A2H0UHP6_9BACT</name>
<reference evidence="2" key="1">
    <citation type="submission" date="2017-09" db="EMBL/GenBank/DDBJ databases">
        <title>Depth-based differentiation of microbial function through sediment-hosted aquifers and enrichment of novel symbionts in the deep terrestrial subsurface.</title>
        <authorList>
            <person name="Probst A.J."/>
            <person name="Ladd B."/>
            <person name="Jarett J.K."/>
            <person name="Geller-Mcgrath D.E."/>
            <person name="Sieber C.M.K."/>
            <person name="Emerson J.B."/>
            <person name="Anantharaman K."/>
            <person name="Thomas B.C."/>
            <person name="Malmstrom R."/>
            <person name="Stieglmeier M."/>
            <person name="Klingl A."/>
            <person name="Woyke T."/>
            <person name="Ryan C.M."/>
            <person name="Banfield J.F."/>
        </authorList>
    </citation>
    <scope>NUCLEOTIDE SEQUENCE [LARGE SCALE GENOMIC DNA]</scope>
</reference>
<dbReference type="Gene3D" id="3.40.50.300">
    <property type="entry name" value="P-loop containing nucleotide triphosphate hydrolases"/>
    <property type="match status" value="1"/>
</dbReference>
<dbReference type="Proteomes" id="UP000229612">
    <property type="component" value="Unassembled WGS sequence"/>
</dbReference>